<evidence type="ECO:0000256" key="1">
    <source>
        <dbReference type="ARBA" id="ARBA00004141"/>
    </source>
</evidence>
<sequence length="185" mass="20259">MTELKDEEIYHEKLPKIYEEVLKSAKNCCTTATAKKFFPIITWLPKYELNFLIPDFVAGLTVGLTAIPQAIVYGTIAGLTPQYGLYSAFMGCFVYIFFGTCKDVTIGPTAIMSVMVQAHTHNADYAILACFFTGVITLLMGVLNLGVLVQFISIPVTTGFTMAAAITIASGQINNLFGISSKFYY</sequence>
<dbReference type="GO" id="GO:0016020">
    <property type="term" value="C:membrane"/>
    <property type="evidence" value="ECO:0007669"/>
    <property type="project" value="UniProtKB-SubCell"/>
</dbReference>
<dbReference type="Pfam" id="PF00916">
    <property type="entry name" value="Sulfate_transp"/>
    <property type="match status" value="1"/>
</dbReference>
<feature type="transmembrane region" description="Helical" evidence="5">
    <location>
        <begin position="122"/>
        <end position="142"/>
    </location>
</feature>
<keyword evidence="3 5" id="KW-1133">Transmembrane helix</keyword>
<evidence type="ECO:0000256" key="2">
    <source>
        <dbReference type="ARBA" id="ARBA00022692"/>
    </source>
</evidence>
<proteinExistence type="predicted"/>
<protein>
    <submittedName>
        <fullName evidence="7">Sodium-independent sulfate anion transporter</fullName>
    </submittedName>
</protein>
<dbReference type="AlphaFoldDB" id="A0A0K8WLN2"/>
<evidence type="ECO:0000259" key="6">
    <source>
        <dbReference type="Pfam" id="PF00916"/>
    </source>
</evidence>
<dbReference type="OrthoDB" id="288203at2759"/>
<keyword evidence="2 5" id="KW-0812">Transmembrane</keyword>
<dbReference type="EMBL" id="GDHF01000350">
    <property type="protein sequence ID" value="JAI51964.1"/>
    <property type="molecule type" value="Transcribed_RNA"/>
</dbReference>
<accession>A0A0K8WLN2</accession>
<dbReference type="InterPro" id="IPR001902">
    <property type="entry name" value="SLC26A/SulP_fam"/>
</dbReference>
<evidence type="ECO:0000313" key="7">
    <source>
        <dbReference type="EMBL" id="JAI51964.1"/>
    </source>
</evidence>
<feature type="transmembrane region" description="Helical" evidence="5">
    <location>
        <begin position="56"/>
        <end position="77"/>
    </location>
</feature>
<name>A0A0K8WLN2_BACLA</name>
<evidence type="ECO:0000256" key="3">
    <source>
        <dbReference type="ARBA" id="ARBA00022989"/>
    </source>
</evidence>
<feature type="domain" description="SLC26A/SulP transporter" evidence="6">
    <location>
        <begin position="53"/>
        <end position="180"/>
    </location>
</feature>
<evidence type="ECO:0000256" key="4">
    <source>
        <dbReference type="ARBA" id="ARBA00023136"/>
    </source>
</evidence>
<organism evidence="7">
    <name type="scientific">Bactrocera latifrons</name>
    <name type="common">Malaysian fruit fly</name>
    <name type="synonym">Chaetodacus latifrons</name>
    <dbReference type="NCBI Taxonomy" id="174628"/>
    <lineage>
        <taxon>Eukaryota</taxon>
        <taxon>Metazoa</taxon>
        <taxon>Ecdysozoa</taxon>
        <taxon>Arthropoda</taxon>
        <taxon>Hexapoda</taxon>
        <taxon>Insecta</taxon>
        <taxon>Pterygota</taxon>
        <taxon>Neoptera</taxon>
        <taxon>Endopterygota</taxon>
        <taxon>Diptera</taxon>
        <taxon>Brachycera</taxon>
        <taxon>Muscomorpha</taxon>
        <taxon>Tephritoidea</taxon>
        <taxon>Tephritidae</taxon>
        <taxon>Bactrocera</taxon>
        <taxon>Bactrocera</taxon>
    </lineage>
</organism>
<dbReference type="PANTHER" id="PTHR11814">
    <property type="entry name" value="SULFATE TRANSPORTER"/>
    <property type="match status" value="1"/>
</dbReference>
<keyword evidence="4 5" id="KW-0472">Membrane</keyword>
<dbReference type="GO" id="GO:0055085">
    <property type="term" value="P:transmembrane transport"/>
    <property type="evidence" value="ECO:0007669"/>
    <property type="project" value="InterPro"/>
</dbReference>
<dbReference type="InterPro" id="IPR011547">
    <property type="entry name" value="SLC26A/SulP_dom"/>
</dbReference>
<comment type="subcellular location">
    <subcellularLocation>
        <location evidence="1">Membrane</location>
        <topology evidence="1">Multi-pass membrane protein</topology>
    </subcellularLocation>
</comment>
<feature type="transmembrane region" description="Helical" evidence="5">
    <location>
        <begin position="83"/>
        <end position="101"/>
    </location>
</feature>
<feature type="transmembrane region" description="Helical" evidence="5">
    <location>
        <begin position="148"/>
        <end position="169"/>
    </location>
</feature>
<evidence type="ECO:0000256" key="5">
    <source>
        <dbReference type="SAM" id="Phobius"/>
    </source>
</evidence>
<gene>
    <name evidence="7" type="primary">SLC26A11_39</name>
    <name evidence="7" type="ORF">c1_g1_i4</name>
</gene>
<reference evidence="7" key="1">
    <citation type="submission" date="2015-06" db="EMBL/GenBank/DDBJ databases">
        <authorList>
            <person name="Hoefler B.C."/>
            <person name="Straight P.D."/>
        </authorList>
    </citation>
    <scope>NUCLEOTIDE SEQUENCE</scope>
</reference>